<comment type="caution">
    <text evidence="2">The sequence shown here is derived from an EMBL/GenBank/DDBJ whole genome shotgun (WGS) entry which is preliminary data.</text>
</comment>
<reference evidence="2 3" key="1">
    <citation type="journal article" date="2012" name="Genome Biol.">
        <title>The genome of the polar eukaryotic microalga coccomyxa subellipsoidea reveals traits of cold adaptation.</title>
        <authorList>
            <person name="Blanc G."/>
            <person name="Agarkova I."/>
            <person name="Grimwood J."/>
            <person name="Kuo A."/>
            <person name="Brueggeman A."/>
            <person name="Dunigan D."/>
            <person name="Gurnon J."/>
            <person name="Ladunga I."/>
            <person name="Lindquist E."/>
            <person name="Lucas S."/>
            <person name="Pangilinan J."/>
            <person name="Proschold T."/>
            <person name="Salamov A."/>
            <person name="Schmutz J."/>
            <person name="Weeks D."/>
            <person name="Yamada T."/>
            <person name="Claverie J.M."/>
            <person name="Grigoriev I."/>
            <person name="Van Etten J."/>
            <person name="Lomsadze A."/>
            <person name="Borodovsky M."/>
        </authorList>
    </citation>
    <scope>NUCLEOTIDE SEQUENCE [LARGE SCALE GENOMIC DNA]</scope>
    <source>
        <strain evidence="2 3">C-169</strain>
    </source>
</reference>
<dbReference type="Proteomes" id="UP000007264">
    <property type="component" value="Unassembled WGS sequence"/>
</dbReference>
<dbReference type="InterPro" id="IPR011009">
    <property type="entry name" value="Kinase-like_dom_sf"/>
</dbReference>
<feature type="non-terminal residue" evidence="2">
    <location>
        <position position="1"/>
    </location>
</feature>
<dbReference type="InterPro" id="IPR000719">
    <property type="entry name" value="Prot_kinase_dom"/>
</dbReference>
<dbReference type="PANTHER" id="PTHR44329:SF214">
    <property type="entry name" value="PROTEIN KINASE DOMAIN-CONTAINING PROTEIN"/>
    <property type="match status" value="1"/>
</dbReference>
<dbReference type="InterPro" id="IPR051681">
    <property type="entry name" value="Ser/Thr_Kinases-Pseudokinases"/>
</dbReference>
<keyword evidence="3" id="KW-1185">Reference proteome</keyword>
<sequence length="161" mass="17467">LLCAMDVASGMSHLHSMKIIHADLKPANVLLKSAHASADDPRGFTCKIADFGMARMLSADDSYISTETLGSLPYLAPEVLQLNKVTKAGDVYSFAVLLLEMWVGGGAYQDQNYHQVSFACKIVFCGLRPLVPADMPAAYRALLEDCWAADAKLRPTFDGIL</sequence>
<dbReference type="PROSITE" id="PS50011">
    <property type="entry name" value="PROTEIN_KINASE_DOM"/>
    <property type="match status" value="1"/>
</dbReference>
<feature type="non-terminal residue" evidence="2">
    <location>
        <position position="161"/>
    </location>
</feature>
<dbReference type="GO" id="GO:0004674">
    <property type="term" value="F:protein serine/threonine kinase activity"/>
    <property type="evidence" value="ECO:0007669"/>
    <property type="project" value="TreeGrafter"/>
</dbReference>
<evidence type="ECO:0000259" key="1">
    <source>
        <dbReference type="PROSITE" id="PS50011"/>
    </source>
</evidence>
<dbReference type="AlphaFoldDB" id="I0YJ28"/>
<dbReference type="SUPFAM" id="SSF56112">
    <property type="entry name" value="Protein kinase-like (PK-like)"/>
    <property type="match status" value="1"/>
</dbReference>
<dbReference type="PROSITE" id="PS00108">
    <property type="entry name" value="PROTEIN_KINASE_ST"/>
    <property type="match status" value="1"/>
</dbReference>
<dbReference type="KEGG" id="csl:COCSUDRAFT_8577"/>
<dbReference type="RefSeq" id="XP_005642941.1">
    <property type="nucleotide sequence ID" value="XM_005642884.1"/>
</dbReference>
<accession>I0YJ28</accession>
<proteinExistence type="predicted"/>
<dbReference type="EMBL" id="AGSI01000024">
    <property type="protein sequence ID" value="EIE18397.1"/>
    <property type="molecule type" value="Genomic_DNA"/>
</dbReference>
<dbReference type="InterPro" id="IPR001245">
    <property type="entry name" value="Ser-Thr/Tyr_kinase_cat_dom"/>
</dbReference>
<dbReference type="Pfam" id="PF07714">
    <property type="entry name" value="PK_Tyr_Ser-Thr"/>
    <property type="match status" value="1"/>
</dbReference>
<dbReference type="STRING" id="574566.I0YJ28"/>
<dbReference type="Gene3D" id="1.10.510.10">
    <property type="entry name" value="Transferase(Phosphotransferase) domain 1"/>
    <property type="match status" value="1"/>
</dbReference>
<feature type="domain" description="Protein kinase" evidence="1">
    <location>
        <begin position="1"/>
        <end position="161"/>
    </location>
</feature>
<evidence type="ECO:0000313" key="3">
    <source>
        <dbReference type="Proteomes" id="UP000007264"/>
    </source>
</evidence>
<dbReference type="eggNOG" id="KOG0192">
    <property type="taxonomic scope" value="Eukaryota"/>
</dbReference>
<dbReference type="GO" id="GO:0005524">
    <property type="term" value="F:ATP binding"/>
    <property type="evidence" value="ECO:0007669"/>
    <property type="project" value="InterPro"/>
</dbReference>
<gene>
    <name evidence="2" type="ORF">COCSUDRAFT_8577</name>
</gene>
<protein>
    <submittedName>
        <fullName evidence="2">Kinase-like protein</fullName>
    </submittedName>
</protein>
<dbReference type="PANTHER" id="PTHR44329">
    <property type="entry name" value="SERINE/THREONINE-PROTEIN KINASE TNNI3K-RELATED"/>
    <property type="match status" value="1"/>
</dbReference>
<dbReference type="GeneID" id="17036308"/>
<dbReference type="OrthoDB" id="1711006at2759"/>
<dbReference type="InterPro" id="IPR008271">
    <property type="entry name" value="Ser/Thr_kinase_AS"/>
</dbReference>
<dbReference type="SMART" id="SM00220">
    <property type="entry name" value="S_TKc"/>
    <property type="match status" value="1"/>
</dbReference>
<evidence type="ECO:0000313" key="2">
    <source>
        <dbReference type="EMBL" id="EIE18397.1"/>
    </source>
</evidence>
<organism evidence="2 3">
    <name type="scientific">Coccomyxa subellipsoidea (strain C-169)</name>
    <name type="common">Green microalga</name>
    <dbReference type="NCBI Taxonomy" id="574566"/>
    <lineage>
        <taxon>Eukaryota</taxon>
        <taxon>Viridiplantae</taxon>
        <taxon>Chlorophyta</taxon>
        <taxon>core chlorophytes</taxon>
        <taxon>Trebouxiophyceae</taxon>
        <taxon>Trebouxiophyceae incertae sedis</taxon>
        <taxon>Coccomyxaceae</taxon>
        <taxon>Coccomyxa</taxon>
        <taxon>Coccomyxa subellipsoidea</taxon>
    </lineage>
</organism>
<name>I0YJ28_COCSC</name>